<evidence type="ECO:0000313" key="2">
    <source>
        <dbReference type="Proteomes" id="UP000251634"/>
    </source>
</evidence>
<comment type="caution">
    <text evidence="1">The sequence shown here is derived from an EMBL/GenBank/DDBJ whole genome shotgun (WGS) entry which is preliminary data.</text>
</comment>
<dbReference type="AlphaFoldDB" id="A0A329TPH6"/>
<proteinExistence type="predicted"/>
<dbReference type="EMBL" id="PRKZ01000002">
    <property type="protein sequence ID" value="RAW51265.1"/>
    <property type="molecule type" value="Genomic_DNA"/>
</dbReference>
<reference evidence="1 2" key="1">
    <citation type="submission" date="2018-02" db="EMBL/GenBank/DDBJ databases">
        <title>Complete genome sequencing of Faecalibacterium prausnitzii strains isolated from the human gut.</title>
        <authorList>
            <person name="Fitzgerald B.C."/>
            <person name="Shkoporov A.N."/>
            <person name="Ross P.R."/>
            <person name="Hill C."/>
        </authorList>
    </citation>
    <scope>NUCLEOTIDE SEQUENCE [LARGE SCALE GENOMIC DNA]</scope>
    <source>
        <strain evidence="1 2">APC942/8-14-2</strain>
    </source>
</reference>
<sequence length="80" mass="9093">MAEEQLREGERPGGSLGPRVLFIVLPVKITTFQRMYQKSLLINYPSPVLAMHMVFVYNSSVGSMTLRASERKFDSGMKRI</sequence>
<name>A0A329TPH6_9FIRM</name>
<dbReference type="Proteomes" id="UP000251634">
    <property type="component" value="Unassembled WGS sequence"/>
</dbReference>
<organism evidence="1 2">
    <name type="scientific">Faecalibacterium prausnitzii</name>
    <dbReference type="NCBI Taxonomy" id="853"/>
    <lineage>
        <taxon>Bacteria</taxon>
        <taxon>Bacillati</taxon>
        <taxon>Bacillota</taxon>
        <taxon>Clostridia</taxon>
        <taxon>Eubacteriales</taxon>
        <taxon>Oscillospiraceae</taxon>
        <taxon>Faecalibacterium</taxon>
    </lineage>
</organism>
<protein>
    <submittedName>
        <fullName evidence="1">Uncharacterized protein</fullName>
    </submittedName>
</protein>
<gene>
    <name evidence="1" type="ORF">C4N25_04540</name>
</gene>
<evidence type="ECO:0000313" key="1">
    <source>
        <dbReference type="EMBL" id="RAW51265.1"/>
    </source>
</evidence>
<accession>A0A329TPH6</accession>